<evidence type="ECO:0000256" key="2">
    <source>
        <dbReference type="PROSITE-ProRule" id="PRU00117"/>
    </source>
</evidence>
<dbReference type="CDD" id="cd22435">
    <property type="entry name" value="KH-I_NOVA_rpt1"/>
    <property type="match status" value="1"/>
</dbReference>
<dbReference type="CDD" id="cd22436">
    <property type="entry name" value="KH-I_NOVA_rpt2"/>
    <property type="match status" value="1"/>
</dbReference>
<feature type="compositionally biased region" description="Polar residues" evidence="3">
    <location>
        <begin position="369"/>
        <end position="391"/>
    </location>
</feature>
<keyword evidence="1" id="KW-0677">Repeat</keyword>
<dbReference type="STRING" id="6198.A0A075AJP2"/>
<dbReference type="Gene3D" id="3.30.1370.10">
    <property type="entry name" value="K Homology domain, type 1"/>
    <property type="match status" value="2"/>
</dbReference>
<dbReference type="EMBL" id="KL596622">
    <property type="protein sequence ID" value="KER33729.1"/>
    <property type="molecule type" value="Genomic_DNA"/>
</dbReference>
<evidence type="ECO:0000259" key="4">
    <source>
        <dbReference type="SMART" id="SM00322"/>
    </source>
</evidence>
<feature type="compositionally biased region" description="Low complexity" evidence="3">
    <location>
        <begin position="400"/>
        <end position="413"/>
    </location>
</feature>
<evidence type="ECO:0000313" key="6">
    <source>
        <dbReference type="Proteomes" id="UP000054324"/>
    </source>
</evidence>
<feature type="region of interest" description="Disordered" evidence="3">
    <location>
        <begin position="358"/>
        <end position="413"/>
    </location>
</feature>
<dbReference type="Proteomes" id="UP000054324">
    <property type="component" value="Unassembled WGS sequence"/>
</dbReference>
<keyword evidence="2" id="KW-0694">RNA-binding</keyword>
<dbReference type="SUPFAM" id="SSF54791">
    <property type="entry name" value="Eukaryotic type KH-domain (KH-domain type I)"/>
    <property type="match status" value="2"/>
</dbReference>
<dbReference type="OrthoDB" id="441329at2759"/>
<sequence>MTKESDGCLPDVEHEDVVSQSIRNDFQGLMHERAADSATQKQAKSNVHFKILVPSIAAGAIIGKGGEAITDIQNKTSAKVKMSKANDFYPGTCNSLSRILSYVYSGTTERVCLIVGTIDSILRVFQYISEKIYEKPESILRSTNKGGRMPAERHKQVKILVPNSTAGIIIGKGGSFIKEVKESTGVFIQVSQKSKELNLAERCVTVAGELPQTFEAVKQLLFKIADDPQSSSCPNISYAEVPRPVASAYPTGSPYALVLGSSFGINNCSLPSAGSDQLMAGGQTNPGSTTTGFPPGKLGSFSSVSPTGSTPTPAPVFGSSPPSAFAAAMAAMSAASPFSPGNTGGRATSILSSHTTSRALTGRGGATGHHSNSHSQPVHPASQSLLGSVTTHLGPGGSPAYGSPASVNSGSSSGSTIGLEVVRNILRSAGYSDVATEEIANAMHVLNLYGFISMSSLTGCAAGASPLSNAVNNGHFTMGTSPLSNLGGSLSGYVSGGPQSPGFSTEVGSHLRGVRNMGSGSAPSQTYHQSTNAYQHHYSSRCSSTTTVQLAHPQANACSPVCSSSLSTSLAKDTKSLDPLIGLPPVTCENSSTVQTSDCGVDLYTSLPSGEPGRISSPTRSPILNARSLSPNLVPSIPTETPSTTESLIGHEYLHRINDNALSLKLKHEGNSTTANGGNCSSTTNGGHMWSLSRQPMSSSKSSPSST</sequence>
<feature type="region of interest" description="Disordered" evidence="3">
    <location>
        <begin position="276"/>
        <end position="315"/>
    </location>
</feature>
<dbReference type="RefSeq" id="XP_009162454.1">
    <property type="nucleotide sequence ID" value="XM_009164190.1"/>
</dbReference>
<dbReference type="GeneID" id="20314605"/>
<evidence type="ECO:0000256" key="1">
    <source>
        <dbReference type="ARBA" id="ARBA00022737"/>
    </source>
</evidence>
<feature type="compositionally biased region" description="Polar residues" evidence="3">
    <location>
        <begin position="282"/>
        <end position="292"/>
    </location>
</feature>
<evidence type="ECO:0000256" key="3">
    <source>
        <dbReference type="SAM" id="MobiDB-lite"/>
    </source>
</evidence>
<feature type="compositionally biased region" description="Low complexity" evidence="3">
    <location>
        <begin position="300"/>
        <end position="315"/>
    </location>
</feature>
<dbReference type="CTD" id="20314605"/>
<gene>
    <name evidence="5" type="ORF">T265_00417</name>
</gene>
<dbReference type="Pfam" id="PF00013">
    <property type="entry name" value="KH_1"/>
    <property type="match status" value="2"/>
</dbReference>
<evidence type="ECO:0000313" key="5">
    <source>
        <dbReference type="EMBL" id="KER33729.1"/>
    </source>
</evidence>
<dbReference type="GO" id="GO:0003723">
    <property type="term" value="F:RNA binding"/>
    <property type="evidence" value="ECO:0007669"/>
    <property type="project" value="UniProtKB-UniRule"/>
</dbReference>
<dbReference type="InterPro" id="IPR004088">
    <property type="entry name" value="KH_dom_type_1"/>
</dbReference>
<dbReference type="InterPro" id="IPR047276">
    <property type="entry name" value="KH-I_NOVA_rpt2"/>
</dbReference>
<accession>A0A075AJP2</accession>
<feature type="domain" description="K Homology" evidence="4">
    <location>
        <begin position="45"/>
        <end position="133"/>
    </location>
</feature>
<reference evidence="5 6" key="1">
    <citation type="submission" date="2013-11" db="EMBL/GenBank/DDBJ databases">
        <title>Opisthorchis viverrini - life in the bile duct.</title>
        <authorList>
            <person name="Young N.D."/>
            <person name="Nagarajan N."/>
            <person name="Lin S.J."/>
            <person name="Korhonen P.K."/>
            <person name="Jex A.R."/>
            <person name="Hall R.S."/>
            <person name="Safavi-Hemami H."/>
            <person name="Kaewkong W."/>
            <person name="Bertrand D."/>
            <person name="Gao S."/>
            <person name="Seet Q."/>
            <person name="Wongkham S."/>
            <person name="Teh B.T."/>
            <person name="Wongkham C."/>
            <person name="Intapan P.M."/>
            <person name="Maleewong W."/>
            <person name="Yang X."/>
            <person name="Hu M."/>
            <person name="Wang Z."/>
            <person name="Hofmann A."/>
            <person name="Sternberg P.W."/>
            <person name="Tan P."/>
            <person name="Wang J."/>
            <person name="Gasser R.B."/>
        </authorList>
    </citation>
    <scope>NUCLEOTIDE SEQUENCE [LARGE SCALE GENOMIC DNA]</scope>
</reference>
<dbReference type="KEGG" id="ovi:T265_00417"/>
<dbReference type="AlphaFoldDB" id="A0A075AJP2"/>
<dbReference type="PROSITE" id="PS50084">
    <property type="entry name" value="KH_TYPE_1"/>
    <property type="match status" value="2"/>
</dbReference>
<dbReference type="InterPro" id="IPR047275">
    <property type="entry name" value="KH-I_NOVA_rpt1"/>
</dbReference>
<feature type="domain" description="K Homology" evidence="4">
    <location>
        <begin position="153"/>
        <end position="226"/>
    </location>
</feature>
<dbReference type="InterPro" id="IPR004087">
    <property type="entry name" value="KH_dom"/>
</dbReference>
<name>A0A075AJP2_OPIVI</name>
<dbReference type="InterPro" id="IPR036612">
    <property type="entry name" value="KH_dom_type_1_sf"/>
</dbReference>
<dbReference type="SMART" id="SM00322">
    <property type="entry name" value="KH"/>
    <property type="match status" value="2"/>
</dbReference>
<organism evidence="5 6">
    <name type="scientific">Opisthorchis viverrini</name>
    <name type="common">Southeast Asian liver fluke</name>
    <dbReference type="NCBI Taxonomy" id="6198"/>
    <lineage>
        <taxon>Eukaryota</taxon>
        <taxon>Metazoa</taxon>
        <taxon>Spiralia</taxon>
        <taxon>Lophotrochozoa</taxon>
        <taxon>Platyhelminthes</taxon>
        <taxon>Trematoda</taxon>
        <taxon>Digenea</taxon>
        <taxon>Opisthorchiida</taxon>
        <taxon>Opisthorchiata</taxon>
        <taxon>Opisthorchiidae</taxon>
        <taxon>Opisthorchis</taxon>
    </lineage>
</organism>
<feature type="region of interest" description="Disordered" evidence="3">
    <location>
        <begin position="669"/>
        <end position="707"/>
    </location>
</feature>
<proteinExistence type="predicted"/>
<protein>
    <recommendedName>
        <fullName evidence="4">K Homology domain-containing protein</fullName>
    </recommendedName>
</protein>
<keyword evidence="6" id="KW-1185">Reference proteome</keyword>
<feature type="compositionally biased region" description="Low complexity" evidence="3">
    <location>
        <begin position="671"/>
        <end position="707"/>
    </location>
</feature>
<dbReference type="PANTHER" id="PTHR10288">
    <property type="entry name" value="KH DOMAIN CONTAINING RNA BINDING PROTEIN"/>
    <property type="match status" value="1"/>
</dbReference>